<feature type="transmembrane region" description="Helical" evidence="1">
    <location>
        <begin position="46"/>
        <end position="68"/>
    </location>
</feature>
<evidence type="ECO:0000256" key="1">
    <source>
        <dbReference type="SAM" id="Phobius"/>
    </source>
</evidence>
<sequence length="115" mass="12470">MHGCGLVGDLLHLALYLMTIAFWVLFWMVCIFNARGRLKSLLGAHALMICVLLFPMLPATFIGGALIAFGVEGLIWSLCITGIGLPIAGMQWVQPYVKNRSTENSHHVDLSATGG</sequence>
<gene>
    <name evidence="2" type="ORF">V466_22810</name>
</gene>
<keyword evidence="1" id="KW-0472">Membrane</keyword>
<feature type="transmembrane region" description="Helical" evidence="1">
    <location>
        <begin position="74"/>
        <end position="93"/>
    </location>
</feature>
<keyword evidence="1" id="KW-0812">Transmembrane</keyword>
<accession>A0A059KXY0</accession>
<dbReference type="Proteomes" id="UP000026739">
    <property type="component" value="Unassembled WGS sequence"/>
</dbReference>
<proteinExistence type="predicted"/>
<keyword evidence="1" id="KW-1133">Transmembrane helix</keyword>
<organism evidence="2 3">
    <name type="scientific">Pseudomonas mandelii PD30</name>
    <dbReference type="NCBI Taxonomy" id="1419583"/>
    <lineage>
        <taxon>Bacteria</taxon>
        <taxon>Pseudomonadati</taxon>
        <taxon>Pseudomonadota</taxon>
        <taxon>Gammaproteobacteria</taxon>
        <taxon>Pseudomonadales</taxon>
        <taxon>Pseudomonadaceae</taxon>
        <taxon>Pseudomonas</taxon>
    </lineage>
</organism>
<protein>
    <submittedName>
        <fullName evidence="2">Uncharacterized protein</fullName>
    </submittedName>
</protein>
<feature type="transmembrane region" description="Helical" evidence="1">
    <location>
        <begin position="13"/>
        <end position="34"/>
    </location>
</feature>
<dbReference type="EMBL" id="AZQQ01000096">
    <property type="protein sequence ID" value="KDD66675.1"/>
    <property type="molecule type" value="Genomic_DNA"/>
</dbReference>
<name>A0A059KXY0_9PSED</name>
<evidence type="ECO:0000313" key="2">
    <source>
        <dbReference type="EMBL" id="KDD66675.1"/>
    </source>
</evidence>
<evidence type="ECO:0000313" key="3">
    <source>
        <dbReference type="Proteomes" id="UP000026739"/>
    </source>
</evidence>
<comment type="caution">
    <text evidence="2">The sequence shown here is derived from an EMBL/GenBank/DDBJ whole genome shotgun (WGS) entry which is preliminary data.</text>
</comment>
<dbReference type="AlphaFoldDB" id="A0A059KXY0"/>
<reference evidence="2 3" key="1">
    <citation type="submission" date="2013-12" db="EMBL/GenBank/DDBJ databases">
        <authorList>
            <person name="Formusa P.A."/>
            <person name="Habash M."/>
            <person name="Lee H."/>
            <person name="Trevors J.T."/>
        </authorList>
    </citation>
    <scope>NUCLEOTIDE SEQUENCE [LARGE SCALE GENOMIC DNA]</scope>
    <source>
        <strain evidence="2 3">PD30</strain>
    </source>
</reference>